<dbReference type="OrthoDB" id="7925769at2759"/>
<dbReference type="AlphaFoldDB" id="A0A8K0CH06"/>
<gene>
    <name evidence="1" type="ORF">ILUMI_19053</name>
</gene>
<sequence length="51" mass="5834">VIIQANRFASNEYRSFPTRFQVAICDALKSNFPGLQRYTRCGNFSGCPFLK</sequence>
<proteinExistence type="predicted"/>
<dbReference type="Proteomes" id="UP000801492">
    <property type="component" value="Unassembled WGS sequence"/>
</dbReference>
<protein>
    <submittedName>
        <fullName evidence="1">Uncharacterized protein</fullName>
    </submittedName>
</protein>
<feature type="non-terminal residue" evidence="1">
    <location>
        <position position="51"/>
    </location>
</feature>
<evidence type="ECO:0000313" key="2">
    <source>
        <dbReference type="Proteomes" id="UP000801492"/>
    </source>
</evidence>
<name>A0A8K0CH06_IGNLU</name>
<keyword evidence="2" id="KW-1185">Reference proteome</keyword>
<feature type="non-terminal residue" evidence="1">
    <location>
        <position position="1"/>
    </location>
</feature>
<comment type="caution">
    <text evidence="1">The sequence shown here is derived from an EMBL/GenBank/DDBJ whole genome shotgun (WGS) entry which is preliminary data.</text>
</comment>
<reference evidence="1" key="1">
    <citation type="submission" date="2019-08" db="EMBL/GenBank/DDBJ databases">
        <title>The genome of the North American firefly Photinus pyralis.</title>
        <authorList>
            <consortium name="Photinus pyralis genome working group"/>
            <person name="Fallon T.R."/>
            <person name="Sander Lower S.E."/>
            <person name="Weng J.-K."/>
        </authorList>
    </citation>
    <scope>NUCLEOTIDE SEQUENCE</scope>
    <source>
        <strain evidence="1">TRF0915ILg1</strain>
        <tissue evidence="1">Whole body</tissue>
    </source>
</reference>
<organism evidence="1 2">
    <name type="scientific">Ignelater luminosus</name>
    <name type="common">Cucubano</name>
    <name type="synonym">Pyrophorus luminosus</name>
    <dbReference type="NCBI Taxonomy" id="2038154"/>
    <lineage>
        <taxon>Eukaryota</taxon>
        <taxon>Metazoa</taxon>
        <taxon>Ecdysozoa</taxon>
        <taxon>Arthropoda</taxon>
        <taxon>Hexapoda</taxon>
        <taxon>Insecta</taxon>
        <taxon>Pterygota</taxon>
        <taxon>Neoptera</taxon>
        <taxon>Endopterygota</taxon>
        <taxon>Coleoptera</taxon>
        <taxon>Polyphaga</taxon>
        <taxon>Elateriformia</taxon>
        <taxon>Elateroidea</taxon>
        <taxon>Elateridae</taxon>
        <taxon>Agrypninae</taxon>
        <taxon>Pyrophorini</taxon>
        <taxon>Ignelater</taxon>
    </lineage>
</organism>
<dbReference type="EMBL" id="VTPC01085055">
    <property type="protein sequence ID" value="KAF2887120.1"/>
    <property type="molecule type" value="Genomic_DNA"/>
</dbReference>
<accession>A0A8K0CH06</accession>
<evidence type="ECO:0000313" key="1">
    <source>
        <dbReference type="EMBL" id="KAF2887120.1"/>
    </source>
</evidence>